<dbReference type="GO" id="GO:0006351">
    <property type="term" value="P:DNA-templated transcription"/>
    <property type="evidence" value="ECO:0007669"/>
    <property type="project" value="InterPro"/>
</dbReference>
<dbReference type="OrthoDB" id="4161332at2759"/>
<keyword evidence="2" id="KW-0539">Nucleus</keyword>
<dbReference type="Gene3D" id="4.10.240.10">
    <property type="entry name" value="Zn(2)-C6 fungal-type DNA-binding domain"/>
    <property type="match status" value="1"/>
</dbReference>
<dbReference type="InterPro" id="IPR001138">
    <property type="entry name" value="Zn2Cys6_DnaBD"/>
</dbReference>
<keyword evidence="6" id="KW-1185">Reference proteome</keyword>
<dbReference type="Proteomes" id="UP000777438">
    <property type="component" value="Unassembled WGS sequence"/>
</dbReference>
<dbReference type="AlphaFoldDB" id="A0A9P8VQI7"/>
<evidence type="ECO:0000259" key="4">
    <source>
        <dbReference type="PROSITE" id="PS50048"/>
    </source>
</evidence>
<dbReference type="Pfam" id="PF04082">
    <property type="entry name" value="Fungal_trans"/>
    <property type="match status" value="1"/>
</dbReference>
<comment type="caution">
    <text evidence="5">The sequence shown here is derived from an EMBL/GenBank/DDBJ whole genome shotgun (WGS) entry which is preliminary data.</text>
</comment>
<dbReference type="Pfam" id="PF00172">
    <property type="entry name" value="Zn_clus"/>
    <property type="match status" value="1"/>
</dbReference>
<evidence type="ECO:0000313" key="5">
    <source>
        <dbReference type="EMBL" id="KAH6867258.1"/>
    </source>
</evidence>
<organism evidence="5 6">
    <name type="scientific">Thelonectria olida</name>
    <dbReference type="NCBI Taxonomy" id="1576542"/>
    <lineage>
        <taxon>Eukaryota</taxon>
        <taxon>Fungi</taxon>
        <taxon>Dikarya</taxon>
        <taxon>Ascomycota</taxon>
        <taxon>Pezizomycotina</taxon>
        <taxon>Sordariomycetes</taxon>
        <taxon>Hypocreomycetidae</taxon>
        <taxon>Hypocreales</taxon>
        <taxon>Nectriaceae</taxon>
        <taxon>Thelonectria</taxon>
    </lineage>
</organism>
<feature type="compositionally biased region" description="Basic residues" evidence="3">
    <location>
        <begin position="57"/>
        <end position="70"/>
    </location>
</feature>
<dbReference type="SMART" id="SM00906">
    <property type="entry name" value="Fungal_trans"/>
    <property type="match status" value="1"/>
</dbReference>
<feature type="region of interest" description="Disordered" evidence="3">
    <location>
        <begin position="603"/>
        <end position="626"/>
    </location>
</feature>
<reference evidence="5 6" key="1">
    <citation type="journal article" date="2021" name="Nat. Commun.">
        <title>Genetic determinants of endophytism in the Arabidopsis root mycobiome.</title>
        <authorList>
            <person name="Mesny F."/>
            <person name="Miyauchi S."/>
            <person name="Thiergart T."/>
            <person name="Pickel B."/>
            <person name="Atanasova L."/>
            <person name="Karlsson M."/>
            <person name="Huettel B."/>
            <person name="Barry K.W."/>
            <person name="Haridas S."/>
            <person name="Chen C."/>
            <person name="Bauer D."/>
            <person name="Andreopoulos W."/>
            <person name="Pangilinan J."/>
            <person name="LaButti K."/>
            <person name="Riley R."/>
            <person name="Lipzen A."/>
            <person name="Clum A."/>
            <person name="Drula E."/>
            <person name="Henrissat B."/>
            <person name="Kohler A."/>
            <person name="Grigoriev I.V."/>
            <person name="Martin F.M."/>
            <person name="Hacquard S."/>
        </authorList>
    </citation>
    <scope>NUCLEOTIDE SEQUENCE [LARGE SCALE GENOMIC DNA]</scope>
    <source>
        <strain evidence="5 6">MPI-CAGE-CH-0241</strain>
    </source>
</reference>
<accession>A0A9P8VQI7</accession>
<dbReference type="PROSITE" id="PS50048">
    <property type="entry name" value="ZN2_CY6_FUNGAL_2"/>
    <property type="match status" value="1"/>
</dbReference>
<sequence>MLPRSGTAVSSSGSRKRAAAACHACHARKVRCSISQTGTPCTNCSLDNVSCQARPRQPQRPRSAIRKRRGSNQPRTPSDGGSIAQDEANLDEQVYRPFTGHFGHHLEVQEPHATSPQTLPQTGCSPVYGDPQGVALVADICEPERRGKSGHFVIAALSSANIDSETLDYLKRRGCFDLPTLDVQQALVQAYFHYVHPFFPVIHVSSFLQSFGSPQQNGVGLHLLWSIFLAAANFADMTTVKSAGFESRKDMKRSMFSRAKALYDADYERSKITLIQAVLLMGFWYSDTEDRLGPWHWNGVAISLCQSVGLHRQPDASLNPSQHGPSIDQDLWRHLWWSCFFREAWLSAGMGRPMRIDLAHSDTPKPDANASEGLCSGLTESQRHEYIPESSKDLFLLWNELLCVTSILSRILAVQYLAMRTLSSHSDIDDLECELRGHHGHLDRLTDSATDPVLTLHMHHFELFFESTLLILYRPYMLQSLGNEPTVIHDKRSQDWLARAERKSTSGATNTNSVLGNMITADMIHLSQSLICIALVPTLQVHLLHLISPRKMVQRLGCHQLDLCMMVVKELKVTYFGAEILYRLFTRARETIHSRHRGLDVITPSRTDEGDVVSPEGRDHPNGETARSLSPMIWTLNVASNYGSVTGVSDEYKDADVNSILSQCMFPDFAAIGVMGMAGTSQPWNGQV</sequence>
<dbReference type="EMBL" id="JAGPYM010000114">
    <property type="protein sequence ID" value="KAH6867258.1"/>
    <property type="molecule type" value="Genomic_DNA"/>
</dbReference>
<dbReference type="GO" id="GO:0003677">
    <property type="term" value="F:DNA binding"/>
    <property type="evidence" value="ECO:0007669"/>
    <property type="project" value="InterPro"/>
</dbReference>
<evidence type="ECO:0000256" key="2">
    <source>
        <dbReference type="ARBA" id="ARBA00023242"/>
    </source>
</evidence>
<dbReference type="SMART" id="SM00066">
    <property type="entry name" value="GAL4"/>
    <property type="match status" value="1"/>
</dbReference>
<gene>
    <name evidence="5" type="ORF">B0T10DRAFT_541910</name>
</gene>
<evidence type="ECO:0000313" key="6">
    <source>
        <dbReference type="Proteomes" id="UP000777438"/>
    </source>
</evidence>
<dbReference type="PANTHER" id="PTHR47425:SF3">
    <property type="entry name" value="ZN(II)2CYS6 TRANSCRIPTION FACTOR (EUROFUNG)"/>
    <property type="match status" value="1"/>
</dbReference>
<feature type="region of interest" description="Disordered" evidence="3">
    <location>
        <begin position="52"/>
        <end position="84"/>
    </location>
</feature>
<keyword evidence="1" id="KW-0479">Metal-binding</keyword>
<dbReference type="CDD" id="cd12148">
    <property type="entry name" value="fungal_TF_MHR"/>
    <property type="match status" value="1"/>
</dbReference>
<protein>
    <submittedName>
        <fullName evidence="5">Zn(II)2Cys6 transcription factor</fullName>
    </submittedName>
</protein>
<feature type="domain" description="Zn(2)-C6 fungal-type" evidence="4">
    <location>
        <begin position="21"/>
        <end position="51"/>
    </location>
</feature>
<dbReference type="PROSITE" id="PS00463">
    <property type="entry name" value="ZN2_CY6_FUNGAL_1"/>
    <property type="match status" value="1"/>
</dbReference>
<proteinExistence type="predicted"/>
<dbReference type="SUPFAM" id="SSF57701">
    <property type="entry name" value="Zn2/Cys6 DNA-binding domain"/>
    <property type="match status" value="1"/>
</dbReference>
<dbReference type="InterPro" id="IPR036864">
    <property type="entry name" value="Zn2-C6_fun-type_DNA-bd_sf"/>
</dbReference>
<evidence type="ECO:0000256" key="1">
    <source>
        <dbReference type="ARBA" id="ARBA00022723"/>
    </source>
</evidence>
<dbReference type="InterPro" id="IPR052761">
    <property type="entry name" value="Fungal_Detox/Toxin_TFs"/>
</dbReference>
<dbReference type="PANTHER" id="PTHR47425">
    <property type="entry name" value="FARB-RELATED"/>
    <property type="match status" value="1"/>
</dbReference>
<dbReference type="GO" id="GO:0008270">
    <property type="term" value="F:zinc ion binding"/>
    <property type="evidence" value="ECO:0007669"/>
    <property type="project" value="InterPro"/>
</dbReference>
<evidence type="ECO:0000256" key="3">
    <source>
        <dbReference type="SAM" id="MobiDB-lite"/>
    </source>
</evidence>
<dbReference type="InterPro" id="IPR007219">
    <property type="entry name" value="XnlR_reg_dom"/>
</dbReference>
<dbReference type="GO" id="GO:0000981">
    <property type="term" value="F:DNA-binding transcription factor activity, RNA polymerase II-specific"/>
    <property type="evidence" value="ECO:0007669"/>
    <property type="project" value="InterPro"/>
</dbReference>
<name>A0A9P8VQI7_9HYPO</name>